<organism evidence="2">
    <name type="scientific">bioreactor metagenome</name>
    <dbReference type="NCBI Taxonomy" id="1076179"/>
    <lineage>
        <taxon>unclassified sequences</taxon>
        <taxon>metagenomes</taxon>
        <taxon>ecological metagenomes</taxon>
    </lineage>
</organism>
<dbReference type="InterPro" id="IPR008533">
    <property type="entry name" value="DUF815"/>
</dbReference>
<comment type="caution">
    <text evidence="2">The sequence shown here is derived from an EMBL/GenBank/DDBJ whole genome shotgun (WGS) entry which is preliminary data.</text>
</comment>
<dbReference type="InterPro" id="IPR027417">
    <property type="entry name" value="P-loop_NTPase"/>
</dbReference>
<dbReference type="EMBL" id="VSSQ01000040">
    <property type="protein sequence ID" value="MPL68032.1"/>
    <property type="molecule type" value="Genomic_DNA"/>
</dbReference>
<dbReference type="CDD" id="cd00009">
    <property type="entry name" value="AAA"/>
    <property type="match status" value="1"/>
</dbReference>
<dbReference type="SUPFAM" id="SSF52540">
    <property type="entry name" value="P-loop containing nucleoside triphosphate hydrolases"/>
    <property type="match status" value="1"/>
</dbReference>
<evidence type="ECO:0000313" key="2">
    <source>
        <dbReference type="EMBL" id="MPL68032.1"/>
    </source>
</evidence>
<proteinExistence type="predicted"/>
<dbReference type="PANTHER" id="PTHR42935">
    <property type="entry name" value="SLR0930 PROTEIN"/>
    <property type="match status" value="1"/>
</dbReference>
<dbReference type="PANTHER" id="PTHR42935:SF1">
    <property type="entry name" value="SLR0930 PROTEIN"/>
    <property type="match status" value="1"/>
</dbReference>
<dbReference type="AlphaFoldDB" id="A0A644TP24"/>
<reference evidence="2" key="1">
    <citation type="submission" date="2019-08" db="EMBL/GenBank/DDBJ databases">
        <authorList>
            <person name="Kucharzyk K."/>
            <person name="Murdoch R.W."/>
            <person name="Higgins S."/>
            <person name="Loffler F."/>
        </authorList>
    </citation>
    <scope>NUCLEOTIDE SEQUENCE</scope>
</reference>
<protein>
    <recommendedName>
        <fullName evidence="1">AAA+ ATPase domain-containing protein</fullName>
    </recommendedName>
</protein>
<accession>A0A644TP24</accession>
<dbReference type="SMART" id="SM00382">
    <property type="entry name" value="AAA"/>
    <property type="match status" value="1"/>
</dbReference>
<dbReference type="InterPro" id="IPR003593">
    <property type="entry name" value="AAA+_ATPase"/>
</dbReference>
<evidence type="ECO:0000259" key="1">
    <source>
        <dbReference type="SMART" id="SM00382"/>
    </source>
</evidence>
<gene>
    <name evidence="2" type="ORF">SDC9_13745</name>
</gene>
<sequence length="411" mass="46888">MLTELNKLIVYRDILKDPIIKRLLEPSSNNYCQIQYQIIYELLAQAEQLSLEGNVLKGYLLSLVLNDENIFCTTIENTNGKVGQSLLAAVAHDLAILKDIINSDLGTVLDHSILNNFRPTYDSQDIRLSDLTKLFTDSAYTSEQLVEKLVQHYNRYGHGVMAQYAAFRWSDGYGLTGVKHYDQIKLEDIIGYDRQKEALIKNTEAFLNNQPANNVLLVGARGTGKSSSVKALVNRYFSDGLRLIEIAKHQLKNLHEIMSILRNHGKKFILYLDDLSFEDYEVEYKYLKSVLDGGVESKPPNVMIIATSNRRHIVRELWNERGENNSEIHRNDAINEKISLSDRFGITLTYLQPNQDEYLKIVEELAKKQGLTICPTLLRTEALKWELSHSGRSGRTAQQFISYLLGSSRLN</sequence>
<dbReference type="Pfam" id="PF05673">
    <property type="entry name" value="DUF815"/>
    <property type="match status" value="1"/>
</dbReference>
<feature type="domain" description="AAA+ ATPase" evidence="1">
    <location>
        <begin position="211"/>
        <end position="323"/>
    </location>
</feature>
<name>A0A644TP24_9ZZZZ</name>
<dbReference type="Gene3D" id="3.40.50.300">
    <property type="entry name" value="P-loop containing nucleotide triphosphate hydrolases"/>
    <property type="match status" value="1"/>
</dbReference>